<dbReference type="GO" id="GO:0016491">
    <property type="term" value="F:oxidoreductase activity"/>
    <property type="evidence" value="ECO:0007669"/>
    <property type="project" value="InterPro"/>
</dbReference>
<dbReference type="Proteomes" id="UP001296104">
    <property type="component" value="Unassembled WGS sequence"/>
</dbReference>
<dbReference type="InterPro" id="IPR008922">
    <property type="entry name" value="Di-copper_centre_dom_sf"/>
</dbReference>
<reference evidence="6" key="1">
    <citation type="submission" date="2023-11" db="EMBL/GenBank/DDBJ databases">
        <authorList>
            <person name="Alioto T."/>
            <person name="Alioto T."/>
            <person name="Gomez Garrido J."/>
        </authorList>
    </citation>
    <scope>NUCLEOTIDE SEQUENCE</scope>
</reference>
<evidence type="ECO:0000259" key="4">
    <source>
        <dbReference type="PROSITE" id="PS00497"/>
    </source>
</evidence>
<evidence type="ECO:0000256" key="2">
    <source>
        <dbReference type="ARBA" id="ARBA00023008"/>
    </source>
</evidence>
<evidence type="ECO:0000256" key="3">
    <source>
        <dbReference type="SAM" id="SignalP"/>
    </source>
</evidence>
<dbReference type="PANTHER" id="PTHR11474">
    <property type="entry name" value="TYROSINASE FAMILY MEMBER"/>
    <property type="match status" value="1"/>
</dbReference>
<dbReference type="AlphaFoldDB" id="A0AAI8YSD9"/>
<feature type="chain" id="PRO_5042480134" evidence="3">
    <location>
        <begin position="21"/>
        <end position="328"/>
    </location>
</feature>
<keyword evidence="7" id="KW-1185">Reference proteome</keyword>
<dbReference type="InterPro" id="IPR050316">
    <property type="entry name" value="Tyrosinase/Hemocyanin"/>
</dbReference>
<dbReference type="SUPFAM" id="SSF48056">
    <property type="entry name" value="Di-copper centre-containing domain"/>
    <property type="match status" value="1"/>
</dbReference>
<evidence type="ECO:0000259" key="5">
    <source>
        <dbReference type="PROSITE" id="PS00498"/>
    </source>
</evidence>
<comment type="caution">
    <text evidence="6">The sequence shown here is derived from an EMBL/GenBank/DDBJ whole genome shotgun (WGS) entry which is preliminary data.</text>
</comment>
<evidence type="ECO:0000313" key="7">
    <source>
        <dbReference type="Proteomes" id="UP001296104"/>
    </source>
</evidence>
<name>A0AAI8YSD9_9PEZI</name>
<proteinExistence type="predicted"/>
<accession>A0AAI8YSD9</accession>
<dbReference type="PRINTS" id="PR00092">
    <property type="entry name" value="TYROSINASE"/>
</dbReference>
<sequence>MRLITEVAAICVLIPSVVNGKPTAKRQAGCVSPVQRRSWTALDAQQKQAYLNAERCLQTSPARYGIAGATSLWDELQYVHVRQSSYIHGVGAFLPWHRYYTKLHEHLLQTHCGYRGGVPYWNEALDAPNILASPIWRDFGGNGAGPNRCVPDGPFSALRLRYNEEAQPGAEVCLSRELNAGNFADARQENVATCAGIPTFWEAADCYANLPHWAGHAGTGGIMADGMLAPGDPIFFMHHANLDRLYWEWQQAAPAERLHAIGGPNVPTAGFLQASGWPAPGPEFTSHSGDPAGETTLNHVLWMVGLLPNVSAGQVLDSRGAVICAEYV</sequence>
<organism evidence="6 7">
    <name type="scientific">Lecanosticta acicola</name>
    <dbReference type="NCBI Taxonomy" id="111012"/>
    <lineage>
        <taxon>Eukaryota</taxon>
        <taxon>Fungi</taxon>
        <taxon>Dikarya</taxon>
        <taxon>Ascomycota</taxon>
        <taxon>Pezizomycotina</taxon>
        <taxon>Dothideomycetes</taxon>
        <taxon>Dothideomycetidae</taxon>
        <taxon>Mycosphaerellales</taxon>
        <taxon>Mycosphaerellaceae</taxon>
        <taxon>Lecanosticta</taxon>
    </lineage>
</organism>
<evidence type="ECO:0000313" key="6">
    <source>
        <dbReference type="EMBL" id="CAK3818334.1"/>
    </source>
</evidence>
<dbReference type="Pfam" id="PF00264">
    <property type="entry name" value="Tyrosinase"/>
    <property type="match status" value="1"/>
</dbReference>
<feature type="domain" description="Tyrosinase copper-binding" evidence="5">
    <location>
        <begin position="232"/>
        <end position="243"/>
    </location>
</feature>
<keyword evidence="2" id="KW-0186">Copper</keyword>
<dbReference type="PANTHER" id="PTHR11474:SF126">
    <property type="entry name" value="TYROSINASE-LIKE PROTEIN TYR-1-RELATED"/>
    <property type="match status" value="1"/>
</dbReference>
<keyword evidence="1" id="KW-0479">Metal-binding</keyword>
<protein>
    <submittedName>
        <fullName evidence="6">Amino acid transporter</fullName>
    </submittedName>
</protein>
<feature type="domain" description="Tyrosinase copper-binding" evidence="4">
    <location>
        <begin position="88"/>
        <end position="105"/>
    </location>
</feature>
<feature type="signal peptide" evidence="3">
    <location>
        <begin position="1"/>
        <end position="20"/>
    </location>
</feature>
<gene>
    <name evidence="6" type="ORF">LECACI_7A001138</name>
</gene>
<dbReference type="GO" id="GO:0046872">
    <property type="term" value="F:metal ion binding"/>
    <property type="evidence" value="ECO:0007669"/>
    <property type="project" value="UniProtKB-KW"/>
</dbReference>
<keyword evidence="3" id="KW-0732">Signal</keyword>
<dbReference type="Gene3D" id="1.10.1280.10">
    <property type="entry name" value="Di-copper center containing domain from catechol oxidase"/>
    <property type="match status" value="1"/>
</dbReference>
<dbReference type="InterPro" id="IPR002227">
    <property type="entry name" value="Tyrosinase_Cu-bd"/>
</dbReference>
<dbReference type="EMBL" id="CAVMBE010000004">
    <property type="protein sequence ID" value="CAK3818334.1"/>
    <property type="molecule type" value="Genomic_DNA"/>
</dbReference>
<evidence type="ECO:0000256" key="1">
    <source>
        <dbReference type="ARBA" id="ARBA00022723"/>
    </source>
</evidence>
<dbReference type="PROSITE" id="PS00497">
    <property type="entry name" value="TYROSINASE_1"/>
    <property type="match status" value="1"/>
</dbReference>
<dbReference type="PROSITE" id="PS00498">
    <property type="entry name" value="TYROSINASE_2"/>
    <property type="match status" value="1"/>
</dbReference>